<reference evidence="1 2" key="1">
    <citation type="submission" date="2024-04" db="EMBL/GenBank/DDBJ databases">
        <authorList>
            <person name="Fracassetti M."/>
        </authorList>
    </citation>
    <scope>NUCLEOTIDE SEQUENCE [LARGE SCALE GENOMIC DNA]</scope>
</reference>
<proteinExistence type="predicted"/>
<gene>
    <name evidence="1" type="ORF">LTRI10_LOCUS45435</name>
</gene>
<evidence type="ECO:0000313" key="2">
    <source>
        <dbReference type="Proteomes" id="UP001497516"/>
    </source>
</evidence>
<dbReference type="Proteomes" id="UP001497516">
    <property type="component" value="Chromosome 8"/>
</dbReference>
<dbReference type="EMBL" id="OZ034821">
    <property type="protein sequence ID" value="CAL1405661.1"/>
    <property type="molecule type" value="Genomic_DNA"/>
</dbReference>
<accession>A0AAV2G577</accession>
<evidence type="ECO:0000313" key="1">
    <source>
        <dbReference type="EMBL" id="CAL1405661.1"/>
    </source>
</evidence>
<keyword evidence="2" id="KW-1185">Reference proteome</keyword>
<protein>
    <submittedName>
        <fullName evidence="1">Uncharacterized protein</fullName>
    </submittedName>
</protein>
<sequence length="67" mass="7540">MSYRASARITTTLNRFDDEVCYRCGARSRLSKSTGSAAEKLTRLEGLEARHYVEKLRAEIGGNVLLF</sequence>
<name>A0AAV2G577_9ROSI</name>
<dbReference type="AlphaFoldDB" id="A0AAV2G577"/>
<organism evidence="1 2">
    <name type="scientific">Linum trigynum</name>
    <dbReference type="NCBI Taxonomy" id="586398"/>
    <lineage>
        <taxon>Eukaryota</taxon>
        <taxon>Viridiplantae</taxon>
        <taxon>Streptophyta</taxon>
        <taxon>Embryophyta</taxon>
        <taxon>Tracheophyta</taxon>
        <taxon>Spermatophyta</taxon>
        <taxon>Magnoliopsida</taxon>
        <taxon>eudicotyledons</taxon>
        <taxon>Gunneridae</taxon>
        <taxon>Pentapetalae</taxon>
        <taxon>rosids</taxon>
        <taxon>fabids</taxon>
        <taxon>Malpighiales</taxon>
        <taxon>Linaceae</taxon>
        <taxon>Linum</taxon>
    </lineage>
</organism>